<protein>
    <submittedName>
        <fullName evidence="1">16741_t:CDS:1</fullName>
    </submittedName>
</protein>
<evidence type="ECO:0000313" key="1">
    <source>
        <dbReference type="EMBL" id="CAG8704494.1"/>
    </source>
</evidence>
<name>A0ACA9PDW7_9GLOM</name>
<feature type="non-terminal residue" evidence="1">
    <location>
        <position position="310"/>
    </location>
</feature>
<comment type="caution">
    <text evidence="1">The sequence shown here is derived from an EMBL/GenBank/DDBJ whole genome shotgun (WGS) entry which is preliminary data.</text>
</comment>
<gene>
    <name evidence="1" type="ORF">ACOLOM_LOCUS10390</name>
</gene>
<proteinExistence type="predicted"/>
<accession>A0ACA9PDW7</accession>
<reference evidence="1" key="1">
    <citation type="submission" date="2021-06" db="EMBL/GenBank/DDBJ databases">
        <authorList>
            <person name="Kallberg Y."/>
            <person name="Tangrot J."/>
            <person name="Rosling A."/>
        </authorList>
    </citation>
    <scope>NUCLEOTIDE SEQUENCE</scope>
    <source>
        <strain evidence="1">CL356</strain>
    </source>
</reference>
<keyword evidence="2" id="KW-1185">Reference proteome</keyword>
<feature type="non-terminal residue" evidence="1">
    <location>
        <position position="1"/>
    </location>
</feature>
<organism evidence="1 2">
    <name type="scientific">Acaulospora colombiana</name>
    <dbReference type="NCBI Taxonomy" id="27376"/>
    <lineage>
        <taxon>Eukaryota</taxon>
        <taxon>Fungi</taxon>
        <taxon>Fungi incertae sedis</taxon>
        <taxon>Mucoromycota</taxon>
        <taxon>Glomeromycotina</taxon>
        <taxon>Glomeromycetes</taxon>
        <taxon>Diversisporales</taxon>
        <taxon>Acaulosporaceae</taxon>
        <taxon>Acaulospora</taxon>
    </lineage>
</organism>
<dbReference type="Proteomes" id="UP000789525">
    <property type="component" value="Unassembled WGS sequence"/>
</dbReference>
<sequence>TMNPFEGQVPGGVLKTVVDEHQFMDEFIQLLKRRNRDLAALCDTFNPNWEDSAIYPLVFPILAFFKNGISEITTRDTTCESIKAILDEIPTGDSPDKLEEGGSMLGEYQKLIDASERVKECKEIASSRDSVAVLHEWLNNEAPKSKGGDKDNFTTIRGWSRGEIAGFILPESARKVLDWHSKILPVMMTIIISGDTLRLDLQDVLERHQTRSENIKAALQKIGNSYSEQSNWIVKHVSGAKDRLNAFSSVDWIAPKHEGQSLESNHELMQIASYVNSVTGESSSVVVYGLKLEQVEFMDVLRMKIETLSV</sequence>
<evidence type="ECO:0000313" key="2">
    <source>
        <dbReference type="Proteomes" id="UP000789525"/>
    </source>
</evidence>
<dbReference type="EMBL" id="CAJVPT010033341">
    <property type="protein sequence ID" value="CAG8704494.1"/>
    <property type="molecule type" value="Genomic_DNA"/>
</dbReference>